<dbReference type="Pfam" id="PF01261">
    <property type="entry name" value="AP_endonuc_2"/>
    <property type="match status" value="1"/>
</dbReference>
<accession>A0A6N6VJB0</accession>
<proteinExistence type="predicted"/>
<evidence type="ECO:0000313" key="2">
    <source>
        <dbReference type="EMBL" id="KAB7741498.1"/>
    </source>
</evidence>
<keyword evidence="3" id="KW-1185">Reference proteome</keyword>
<gene>
    <name evidence="2" type="ORF">F2P47_03565</name>
</gene>
<dbReference type="Gene3D" id="3.20.20.150">
    <property type="entry name" value="Divalent-metal-dependent TIM barrel enzymes"/>
    <property type="match status" value="1"/>
</dbReference>
<dbReference type="InterPro" id="IPR013022">
    <property type="entry name" value="Xyl_isomerase-like_TIM-brl"/>
</dbReference>
<sequence>MSELLPGLCSVTFRALPPDAVIALAAECGLSGIEWGADIHVPPHDRALARSIAAHCRDADIAIASYGSYVEAGNHITGQNFADVLEAAQALGAPNIRVWGGQRGLASAEASLEMRNVAAHALHDMAAKAATLGIALSLEFHPQTLNDGAKAALALLAAARHSNLHTYWQPRPGIAADEAEAELAALAPHLSHLHVFYWKASGERLPLADGADFWRPLLRRVRAMPSPHSRPRYALLEFVSGDDPDALRRDAHTLRNWLDETATLE</sequence>
<evidence type="ECO:0000259" key="1">
    <source>
        <dbReference type="Pfam" id="PF01261"/>
    </source>
</evidence>
<protein>
    <submittedName>
        <fullName evidence="2">TIM barrel protein</fullName>
    </submittedName>
</protein>
<dbReference type="PANTHER" id="PTHR12110">
    <property type="entry name" value="HYDROXYPYRUVATE ISOMERASE"/>
    <property type="match status" value="1"/>
</dbReference>
<dbReference type="AlphaFoldDB" id="A0A6N6VJB0"/>
<organism evidence="2 3">
    <name type="scientific">Parvibaculum sedimenti</name>
    <dbReference type="NCBI Taxonomy" id="2608632"/>
    <lineage>
        <taxon>Bacteria</taxon>
        <taxon>Pseudomonadati</taxon>
        <taxon>Pseudomonadota</taxon>
        <taxon>Alphaproteobacteria</taxon>
        <taxon>Hyphomicrobiales</taxon>
        <taxon>Parvibaculaceae</taxon>
        <taxon>Parvibaculum</taxon>
    </lineage>
</organism>
<evidence type="ECO:0000313" key="3">
    <source>
        <dbReference type="Proteomes" id="UP000468901"/>
    </source>
</evidence>
<name>A0A6N6VJB0_9HYPH</name>
<dbReference type="Proteomes" id="UP000468901">
    <property type="component" value="Unassembled WGS sequence"/>
</dbReference>
<dbReference type="EMBL" id="WESC01000003">
    <property type="protein sequence ID" value="KAB7741498.1"/>
    <property type="molecule type" value="Genomic_DNA"/>
</dbReference>
<dbReference type="PANTHER" id="PTHR12110:SF41">
    <property type="entry name" value="INOSOSE DEHYDRATASE"/>
    <property type="match status" value="1"/>
</dbReference>
<feature type="domain" description="Xylose isomerase-like TIM barrel" evidence="1">
    <location>
        <begin position="22"/>
        <end position="224"/>
    </location>
</feature>
<dbReference type="InterPro" id="IPR036237">
    <property type="entry name" value="Xyl_isomerase-like_sf"/>
</dbReference>
<reference evidence="2 3" key="1">
    <citation type="submission" date="2019-09" db="EMBL/GenBank/DDBJ databases">
        <title>Parvibaculum sedimenti sp. nov., isolated from sediment.</title>
        <authorList>
            <person name="Wang Y."/>
        </authorList>
    </citation>
    <scope>NUCLEOTIDE SEQUENCE [LARGE SCALE GENOMIC DNA]</scope>
    <source>
        <strain evidence="2 3">HXT-9</strain>
    </source>
</reference>
<dbReference type="RefSeq" id="WP_152214801.1">
    <property type="nucleotide sequence ID" value="NZ_JBAQYD010000215.1"/>
</dbReference>
<dbReference type="InterPro" id="IPR050312">
    <property type="entry name" value="IolE/XylAMocC-like"/>
</dbReference>
<comment type="caution">
    <text evidence="2">The sequence shown here is derived from an EMBL/GenBank/DDBJ whole genome shotgun (WGS) entry which is preliminary data.</text>
</comment>
<dbReference type="SUPFAM" id="SSF51658">
    <property type="entry name" value="Xylose isomerase-like"/>
    <property type="match status" value="1"/>
</dbReference>